<proteinExistence type="predicted"/>
<accession>A0A7S0X874</accession>
<evidence type="ECO:0000313" key="2">
    <source>
        <dbReference type="EMBL" id="CAD8707498.1"/>
    </source>
</evidence>
<dbReference type="AlphaFoldDB" id="A0A7S0X874"/>
<protein>
    <submittedName>
        <fullName evidence="2">Uncharacterized protein</fullName>
    </submittedName>
</protein>
<reference evidence="2" key="1">
    <citation type="submission" date="2021-01" db="EMBL/GenBank/DDBJ databases">
        <authorList>
            <person name="Corre E."/>
            <person name="Pelletier E."/>
            <person name="Niang G."/>
            <person name="Scheremetjew M."/>
            <person name="Finn R."/>
            <person name="Kale V."/>
            <person name="Holt S."/>
            <person name="Cochrane G."/>
            <person name="Meng A."/>
            <person name="Brown T."/>
            <person name="Cohen L."/>
        </authorList>
    </citation>
    <scope>NUCLEOTIDE SEQUENCE</scope>
    <source>
        <strain evidence="2">SL-175</strain>
    </source>
</reference>
<name>A0A7S0X874_9CHLO</name>
<dbReference type="EMBL" id="HBFC01017131">
    <property type="protein sequence ID" value="CAD8707498.1"/>
    <property type="molecule type" value="Transcribed_RNA"/>
</dbReference>
<feature type="region of interest" description="Disordered" evidence="1">
    <location>
        <begin position="1"/>
        <end position="56"/>
    </location>
</feature>
<feature type="compositionally biased region" description="Basic and acidic residues" evidence="1">
    <location>
        <begin position="40"/>
        <end position="56"/>
    </location>
</feature>
<gene>
    <name evidence="2" type="ORF">MANT1106_LOCUS10181</name>
</gene>
<organism evidence="2">
    <name type="scientific">Mantoniella antarctica</name>
    <dbReference type="NCBI Taxonomy" id="81844"/>
    <lineage>
        <taxon>Eukaryota</taxon>
        <taxon>Viridiplantae</taxon>
        <taxon>Chlorophyta</taxon>
        <taxon>Mamiellophyceae</taxon>
        <taxon>Mamiellales</taxon>
        <taxon>Mamiellaceae</taxon>
        <taxon>Mantoniella</taxon>
    </lineage>
</organism>
<sequence>MALAAANGRPRRTAQMGGALAHHDRRRVSAINGGGGGGGDGDRDPETDQTGGEHRARDALRYRVVKKRALRRCHERWTAAVATGTAEVISSEL</sequence>
<evidence type="ECO:0000256" key="1">
    <source>
        <dbReference type="SAM" id="MobiDB-lite"/>
    </source>
</evidence>